<evidence type="ECO:0000313" key="1">
    <source>
        <dbReference type="EMBL" id="GAA4316603.1"/>
    </source>
</evidence>
<dbReference type="InterPro" id="IPR029060">
    <property type="entry name" value="PIN-like_dom_sf"/>
</dbReference>
<dbReference type="Proteomes" id="UP001501844">
    <property type="component" value="Unassembled WGS sequence"/>
</dbReference>
<sequence length="506" mass="58491">MRALLDTNIIIHREAAVVRNEDIGQLFNWLDKLKYTKVIHPISVDEVNRHGEEKVKKSFAIKLSSYNLIRILAPLHADVAKVSKKFDHTPNDINDSHILNELYADRVDILISEDKRIHLKAAELGVAERVFKIERFIEKCLAEHPELTDYKVLAVKKEHFAHIDLTDEFFDSFRSDYFGFDRWFDKKAEDIAYVCYADGKICAFLFLKTEGKEEPYDITPPFPKKRRLKIGTFKVTLTGFKLGERFLKVIFDNALSRGVDEIYVTIFPKRPEQQRLIDLLAEWGFTLWGKKNTRTADAVEEENVYVRNFSPHINLANPKFSFPYISKKGRAFIVPIYPEYHTELFPDSILNNESPADFVENEPHRNALSKSYISHSPVRKFDKGDVIIFYRTGGFHKSVVTTIAIVESVINPVASAADLIKICRKRTVLSDKELMEYWNYKPNYKPFVLNFLYTYSFPKRPNMAKLIDLGVLAGVGDAPRTFTQISWDKFETILKASESNESIIVD</sequence>
<dbReference type="RefSeq" id="WP_345169809.1">
    <property type="nucleotide sequence ID" value="NZ_BAABGX010000005.1"/>
</dbReference>
<gene>
    <name evidence="1" type="ORF">GCM10023183_37840</name>
</gene>
<evidence type="ECO:0008006" key="3">
    <source>
        <dbReference type="Google" id="ProtNLM"/>
    </source>
</evidence>
<evidence type="ECO:0000313" key="2">
    <source>
        <dbReference type="Proteomes" id="UP001501844"/>
    </source>
</evidence>
<dbReference type="SUPFAM" id="SSF88723">
    <property type="entry name" value="PIN domain-like"/>
    <property type="match status" value="1"/>
</dbReference>
<reference evidence="2" key="1">
    <citation type="journal article" date="2019" name="Int. J. Syst. Evol. Microbiol.">
        <title>The Global Catalogue of Microorganisms (GCM) 10K type strain sequencing project: providing services to taxonomists for standard genome sequencing and annotation.</title>
        <authorList>
            <consortium name="The Broad Institute Genomics Platform"/>
            <consortium name="The Broad Institute Genome Sequencing Center for Infectious Disease"/>
            <person name="Wu L."/>
            <person name="Ma J."/>
        </authorList>
    </citation>
    <scope>NUCLEOTIDE SEQUENCE [LARGE SCALE GENOMIC DNA]</scope>
    <source>
        <strain evidence="2">JCM 17917</strain>
    </source>
</reference>
<comment type="caution">
    <text evidence="1">The sequence shown here is derived from an EMBL/GenBank/DDBJ whole genome shotgun (WGS) entry which is preliminary data.</text>
</comment>
<protein>
    <recommendedName>
        <fullName evidence="3">PIN domain-containing protein</fullName>
    </recommendedName>
</protein>
<proteinExistence type="predicted"/>
<dbReference type="SUPFAM" id="SSF55729">
    <property type="entry name" value="Acyl-CoA N-acyltransferases (Nat)"/>
    <property type="match status" value="1"/>
</dbReference>
<dbReference type="CDD" id="cd18699">
    <property type="entry name" value="PIN_VapC_like"/>
    <property type="match status" value="1"/>
</dbReference>
<dbReference type="InterPro" id="IPR016181">
    <property type="entry name" value="Acyl_CoA_acyltransferase"/>
</dbReference>
<name>A0ABP8G3D3_9BACT</name>
<accession>A0ABP8G3D3</accession>
<organism evidence="1 2">
    <name type="scientific">Nibribacter koreensis</name>
    <dbReference type="NCBI Taxonomy" id="1084519"/>
    <lineage>
        <taxon>Bacteria</taxon>
        <taxon>Pseudomonadati</taxon>
        <taxon>Bacteroidota</taxon>
        <taxon>Cytophagia</taxon>
        <taxon>Cytophagales</taxon>
        <taxon>Hymenobacteraceae</taxon>
        <taxon>Nibribacter</taxon>
    </lineage>
</organism>
<dbReference type="EMBL" id="BAABGX010000005">
    <property type="protein sequence ID" value="GAA4316603.1"/>
    <property type="molecule type" value="Genomic_DNA"/>
</dbReference>
<dbReference type="Gene3D" id="3.40.630.30">
    <property type="match status" value="1"/>
</dbReference>
<keyword evidence="2" id="KW-1185">Reference proteome</keyword>